<proteinExistence type="predicted"/>
<dbReference type="EMBL" id="JAUSRB010000002">
    <property type="protein sequence ID" value="MDP9869070.1"/>
    <property type="molecule type" value="Genomic_DNA"/>
</dbReference>
<organism evidence="1 2">
    <name type="scientific">Streptosporangium brasiliense</name>
    <dbReference type="NCBI Taxonomy" id="47480"/>
    <lineage>
        <taxon>Bacteria</taxon>
        <taxon>Bacillati</taxon>
        <taxon>Actinomycetota</taxon>
        <taxon>Actinomycetes</taxon>
        <taxon>Streptosporangiales</taxon>
        <taxon>Streptosporangiaceae</taxon>
        <taxon>Streptosporangium</taxon>
    </lineage>
</organism>
<reference evidence="1 2" key="1">
    <citation type="submission" date="2023-07" db="EMBL/GenBank/DDBJ databases">
        <title>Sequencing the genomes of 1000 actinobacteria strains.</title>
        <authorList>
            <person name="Klenk H.-P."/>
        </authorList>
    </citation>
    <scope>NUCLEOTIDE SEQUENCE [LARGE SCALE GENOMIC DNA]</scope>
    <source>
        <strain evidence="1 2">DSM 44109</strain>
    </source>
</reference>
<dbReference type="Proteomes" id="UP001230426">
    <property type="component" value="Unassembled WGS sequence"/>
</dbReference>
<name>A0ABT9RIK0_9ACTN</name>
<sequence length="89" mass="9514">MPVYASPRTAESHPVLVRREVVGYAPAKARRIAAKAMTRAVWVKNHPPDLINVALGRLAQAWLEPPAFSTLDSIEAGPEADRGGDGLSA</sequence>
<accession>A0ABT9RIK0</accession>
<protein>
    <submittedName>
        <fullName evidence="1">Uncharacterized protein</fullName>
    </submittedName>
</protein>
<gene>
    <name evidence="1" type="ORF">J2S55_008336</name>
</gene>
<comment type="caution">
    <text evidence="1">The sequence shown here is derived from an EMBL/GenBank/DDBJ whole genome shotgun (WGS) entry which is preliminary data.</text>
</comment>
<evidence type="ECO:0000313" key="2">
    <source>
        <dbReference type="Proteomes" id="UP001230426"/>
    </source>
</evidence>
<dbReference type="RefSeq" id="WP_306872558.1">
    <property type="nucleotide sequence ID" value="NZ_JAUSRB010000002.1"/>
</dbReference>
<keyword evidence="2" id="KW-1185">Reference proteome</keyword>
<evidence type="ECO:0000313" key="1">
    <source>
        <dbReference type="EMBL" id="MDP9869070.1"/>
    </source>
</evidence>